<dbReference type="InterPro" id="IPR018392">
    <property type="entry name" value="LysM"/>
</dbReference>
<evidence type="ECO:0000259" key="3">
    <source>
        <dbReference type="Pfam" id="PF01476"/>
    </source>
</evidence>
<keyword evidence="5" id="KW-1185">Reference proteome</keyword>
<dbReference type="Pfam" id="PF01476">
    <property type="entry name" value="LysM"/>
    <property type="match status" value="1"/>
</dbReference>
<name>A0A0F7ZZE8_9HYPO</name>
<organism evidence="4 5">
    <name type="scientific">Hirsutella minnesotensis 3608</name>
    <dbReference type="NCBI Taxonomy" id="1043627"/>
    <lineage>
        <taxon>Eukaryota</taxon>
        <taxon>Fungi</taxon>
        <taxon>Dikarya</taxon>
        <taxon>Ascomycota</taxon>
        <taxon>Pezizomycotina</taxon>
        <taxon>Sordariomycetes</taxon>
        <taxon>Hypocreomycetidae</taxon>
        <taxon>Hypocreales</taxon>
        <taxon>Ophiocordycipitaceae</taxon>
        <taxon>Hirsutella</taxon>
    </lineage>
</organism>
<dbReference type="EMBL" id="KQ030529">
    <property type="protein sequence ID" value="KJZ74097.1"/>
    <property type="molecule type" value="Genomic_DNA"/>
</dbReference>
<dbReference type="Proteomes" id="UP000054481">
    <property type="component" value="Unassembled WGS sequence"/>
</dbReference>
<evidence type="ECO:0000256" key="2">
    <source>
        <dbReference type="SAM" id="MobiDB-lite"/>
    </source>
</evidence>
<evidence type="ECO:0000313" key="4">
    <source>
        <dbReference type="EMBL" id="KJZ74097.1"/>
    </source>
</evidence>
<evidence type="ECO:0000313" key="5">
    <source>
        <dbReference type="Proteomes" id="UP000054481"/>
    </source>
</evidence>
<feature type="region of interest" description="Disordered" evidence="2">
    <location>
        <begin position="65"/>
        <end position="112"/>
    </location>
</feature>
<accession>A0A0F7ZZE8</accession>
<dbReference type="PANTHER" id="PTHR20932:SF31">
    <property type="entry name" value="RING-TYPE DOMAIN-CONTAINING PROTEIN"/>
    <property type="match status" value="1"/>
</dbReference>
<dbReference type="Gene3D" id="3.10.350.10">
    <property type="entry name" value="LysM domain"/>
    <property type="match status" value="1"/>
</dbReference>
<comment type="similarity">
    <text evidence="1">Belongs to the secreted LysM effector family.</text>
</comment>
<reference evidence="4 5" key="1">
    <citation type="journal article" date="2014" name="Genome Biol. Evol.">
        <title>Comparative genomics and transcriptomics analyses reveal divergent lifestyle features of nematode endoparasitic fungus Hirsutella minnesotensis.</title>
        <authorList>
            <person name="Lai Y."/>
            <person name="Liu K."/>
            <person name="Zhang X."/>
            <person name="Zhang X."/>
            <person name="Li K."/>
            <person name="Wang N."/>
            <person name="Shu C."/>
            <person name="Wu Y."/>
            <person name="Wang C."/>
            <person name="Bushley K.E."/>
            <person name="Xiang M."/>
            <person name="Liu X."/>
        </authorList>
    </citation>
    <scope>NUCLEOTIDE SEQUENCE [LARGE SCALE GENOMIC DNA]</scope>
    <source>
        <strain evidence="4 5">3608</strain>
    </source>
</reference>
<dbReference type="AlphaFoldDB" id="A0A0F7ZZE8"/>
<gene>
    <name evidence="4" type="ORF">HIM_06546</name>
</gene>
<feature type="domain" description="LysM" evidence="3">
    <location>
        <begin position="132"/>
        <end position="169"/>
    </location>
</feature>
<evidence type="ECO:0000256" key="1">
    <source>
        <dbReference type="ARBA" id="ARBA00044955"/>
    </source>
</evidence>
<dbReference type="CDD" id="cd00118">
    <property type="entry name" value="LysM"/>
    <property type="match status" value="1"/>
</dbReference>
<proteinExistence type="inferred from homology"/>
<protein>
    <recommendedName>
        <fullName evidence="3">LysM domain-containing protein</fullName>
    </recommendedName>
</protein>
<dbReference type="InterPro" id="IPR036779">
    <property type="entry name" value="LysM_dom_sf"/>
</dbReference>
<dbReference type="PANTHER" id="PTHR20932">
    <property type="entry name" value="LYSM AND PUTATIVE PEPTIDOGLYCAN-BINDING DOMAIN-CONTAINING PROTEIN"/>
    <property type="match status" value="1"/>
</dbReference>
<feature type="compositionally biased region" description="Low complexity" evidence="2">
    <location>
        <begin position="70"/>
        <end position="88"/>
    </location>
</feature>
<feature type="compositionally biased region" description="Basic and acidic residues" evidence="2">
    <location>
        <begin position="103"/>
        <end position="112"/>
    </location>
</feature>
<dbReference type="InterPro" id="IPR045030">
    <property type="entry name" value="LYSM1-4"/>
</dbReference>
<sequence length="264" mass="29282">MEFCCTCTTDLSLTSPLQDDKGLGPHRRVECCDRIICVRCLQRNERFATYCPFCQVSIAPSPLPQRLRDPPAYTSVPSTTASTASTSIAPPPYTPLATNHVPSESDKSPTRPVDCEKAIAQDTLHFLDHNVDTIGSLSLRYGVPAPVLRRANNITSDHLLLGRQTILIPAEYYRAGISLSPRPVEGEEEELRKAKIRRFMTTCKVSDYDIALLYLEQSGYDLGAAVESYIEDDIWEGSHPKQKIGSKATAKGNVMSNRLRWPGL</sequence>
<dbReference type="OrthoDB" id="2107166at2759"/>